<proteinExistence type="predicted"/>
<comment type="caution">
    <text evidence="4">The sequence shown here is derived from an EMBL/GenBank/DDBJ whole genome shotgun (WGS) entry which is preliminary data.</text>
</comment>
<dbReference type="CDD" id="cd04194">
    <property type="entry name" value="GT8_A4GalT_like"/>
    <property type="match status" value="1"/>
</dbReference>
<dbReference type="InterPro" id="IPR029044">
    <property type="entry name" value="Nucleotide-diphossugar_trans"/>
</dbReference>
<dbReference type="PANTHER" id="PTHR13778">
    <property type="entry name" value="GLYCOSYLTRANSFERASE 8 DOMAIN-CONTAINING PROTEIN"/>
    <property type="match status" value="1"/>
</dbReference>
<sequence>MIHIACNIDDNYIMQCCTTLVSVMYNNRNEQITFHIIAEFLSNEAKSMLTEEIEKYNQQIHFYAYNLNMNLSSFKSAHISLAAYLRLFVADILPVEIHKILYLDCDLIINDSIKDLWETDVTSYAVAAVEDMWSGKANNYTRLEYPQEDTYFNSGVLIINLDYWRNAHLSKASLEFAEKYAEKLIFNDQDILNGLLHDRKLLIPFRWNIQDGFLRKRRHLRQQAIPKLIEELKHPVIIHFTGHRKPWLHICQSPYQKLFFKYLDMTRWKGIRPQTPWSWKLKTLIDSILYAMHLKVQKYDYKNIQAL</sequence>
<evidence type="ECO:0000313" key="4">
    <source>
        <dbReference type="EMBL" id="MCW4138165.1"/>
    </source>
</evidence>
<dbReference type="EMBL" id="JAPDVD010000001">
    <property type="protein sequence ID" value="MCW4138165.1"/>
    <property type="molecule type" value="Genomic_DNA"/>
</dbReference>
<dbReference type="GO" id="GO:0016757">
    <property type="term" value="F:glycosyltransferase activity"/>
    <property type="evidence" value="ECO:0007669"/>
    <property type="project" value="UniProtKB-KW"/>
</dbReference>
<keyword evidence="1" id="KW-0328">Glycosyltransferase</keyword>
<name>A0AAW5UA30_9BACT</name>
<evidence type="ECO:0000313" key="5">
    <source>
        <dbReference type="Proteomes" id="UP001208620"/>
    </source>
</evidence>
<organism evidence="4 5">
    <name type="scientific">Segatella copri</name>
    <dbReference type="NCBI Taxonomy" id="165179"/>
    <lineage>
        <taxon>Bacteria</taxon>
        <taxon>Pseudomonadati</taxon>
        <taxon>Bacteroidota</taxon>
        <taxon>Bacteroidia</taxon>
        <taxon>Bacteroidales</taxon>
        <taxon>Prevotellaceae</taxon>
        <taxon>Segatella</taxon>
    </lineage>
</organism>
<dbReference type="SUPFAM" id="SSF53448">
    <property type="entry name" value="Nucleotide-diphospho-sugar transferases"/>
    <property type="match status" value="1"/>
</dbReference>
<dbReference type="AlphaFoldDB" id="A0AAW5UA30"/>
<dbReference type="PANTHER" id="PTHR13778:SF47">
    <property type="entry name" value="LIPOPOLYSACCHARIDE 1,3-GALACTOSYLTRANSFERASE"/>
    <property type="match status" value="1"/>
</dbReference>
<accession>A0AAW5UA30</accession>
<reference evidence="4" key="1">
    <citation type="submission" date="2022-11" db="EMBL/GenBank/DDBJ databases">
        <title>Genomic repertoires linked with pathogenic potency of arthritogenic Prevotella copri isolated from the gut of rheumatoid arthritis patients.</title>
        <authorList>
            <person name="Nii T."/>
            <person name="Maeda Y."/>
            <person name="Motooka D."/>
            <person name="Naito M."/>
            <person name="Matsumoto Y."/>
            <person name="Ogawa T."/>
            <person name="Oguro-Igashira E."/>
            <person name="Kishikawa T."/>
            <person name="Yamashita M."/>
            <person name="Koizumi S."/>
            <person name="Kurakawa T."/>
            <person name="Okumura R."/>
            <person name="Kayama H."/>
            <person name="Murakami M."/>
            <person name="Sakaguchi T."/>
            <person name="Das B."/>
            <person name="Nakamura S."/>
            <person name="Okada Y."/>
            <person name="Kumanogoh A."/>
            <person name="Takeda K."/>
        </authorList>
    </citation>
    <scope>NUCLEOTIDE SEQUENCE</scope>
    <source>
        <strain evidence="4">H105_2-2</strain>
    </source>
</reference>
<dbReference type="Gene3D" id="3.90.550.10">
    <property type="entry name" value="Spore Coat Polysaccharide Biosynthesis Protein SpsA, Chain A"/>
    <property type="match status" value="1"/>
</dbReference>
<keyword evidence="3" id="KW-0479">Metal-binding</keyword>
<dbReference type="Pfam" id="PF01501">
    <property type="entry name" value="Glyco_transf_8"/>
    <property type="match status" value="1"/>
</dbReference>
<evidence type="ECO:0000256" key="3">
    <source>
        <dbReference type="ARBA" id="ARBA00022723"/>
    </source>
</evidence>
<dbReference type="InterPro" id="IPR002495">
    <property type="entry name" value="Glyco_trans_8"/>
</dbReference>
<dbReference type="InterPro" id="IPR050748">
    <property type="entry name" value="Glycosyltrans_8_dom-fam"/>
</dbReference>
<evidence type="ECO:0000256" key="1">
    <source>
        <dbReference type="ARBA" id="ARBA00022676"/>
    </source>
</evidence>
<evidence type="ECO:0000256" key="2">
    <source>
        <dbReference type="ARBA" id="ARBA00022679"/>
    </source>
</evidence>
<dbReference type="Proteomes" id="UP001208620">
    <property type="component" value="Unassembled WGS sequence"/>
</dbReference>
<dbReference type="GO" id="GO:0046872">
    <property type="term" value="F:metal ion binding"/>
    <property type="evidence" value="ECO:0007669"/>
    <property type="project" value="UniProtKB-KW"/>
</dbReference>
<gene>
    <name evidence="4" type="ORF">ONT01_10330</name>
</gene>
<keyword evidence="2" id="KW-0808">Transferase</keyword>
<dbReference type="RefSeq" id="WP_264949110.1">
    <property type="nucleotide sequence ID" value="NZ_JAPDVB010000001.1"/>
</dbReference>
<protein>
    <submittedName>
        <fullName evidence="4">Glycosyltransferase family 8 protein</fullName>
    </submittedName>
</protein>